<organism evidence="2 3">
    <name type="scientific">Glutamicibacter soli</name>
    <dbReference type="NCBI Taxonomy" id="453836"/>
    <lineage>
        <taxon>Bacteria</taxon>
        <taxon>Bacillati</taxon>
        <taxon>Actinomycetota</taxon>
        <taxon>Actinomycetes</taxon>
        <taxon>Micrococcales</taxon>
        <taxon>Micrococcaceae</taxon>
        <taxon>Glutamicibacter</taxon>
    </lineage>
</organism>
<dbReference type="AlphaFoldDB" id="A0A6L9G2T0"/>
<feature type="region of interest" description="Disordered" evidence="1">
    <location>
        <begin position="160"/>
        <end position="182"/>
    </location>
</feature>
<dbReference type="Gene3D" id="1.10.10.10">
    <property type="entry name" value="Winged helix-like DNA-binding domain superfamily/Winged helix DNA-binding domain"/>
    <property type="match status" value="1"/>
</dbReference>
<dbReference type="InterPro" id="IPR021660">
    <property type="entry name" value="DUF3253"/>
</dbReference>
<dbReference type="InterPro" id="IPR036390">
    <property type="entry name" value="WH_DNA-bd_sf"/>
</dbReference>
<sequence>MDKDQAAELTEDGRYLVISGRKWRASDPGIPPKLRQELVDELMSARREIGRGNEEARSRVHDAKLALGERGQPWWEEPREDKLDERIRATIFTLLRKRQGSSICPSDVARVVGGEGERWRTLMESVRQIVASLAADGTLRVTKHGQDVDLHTVRGPVRLHLTGMNPSEKERAESDERQRETE</sequence>
<dbReference type="SUPFAM" id="SSF46785">
    <property type="entry name" value="Winged helix' DNA-binding domain"/>
    <property type="match status" value="1"/>
</dbReference>
<name>A0A6L9G2T0_9MICC</name>
<gene>
    <name evidence="2" type="ORF">GT020_08340</name>
</gene>
<proteinExistence type="predicted"/>
<dbReference type="InterPro" id="IPR036388">
    <property type="entry name" value="WH-like_DNA-bd_sf"/>
</dbReference>
<feature type="compositionally biased region" description="Basic and acidic residues" evidence="1">
    <location>
        <begin position="167"/>
        <end position="182"/>
    </location>
</feature>
<dbReference type="Pfam" id="PF11625">
    <property type="entry name" value="DUF3253"/>
    <property type="match status" value="1"/>
</dbReference>
<evidence type="ECO:0000256" key="1">
    <source>
        <dbReference type="SAM" id="MobiDB-lite"/>
    </source>
</evidence>
<protein>
    <submittedName>
        <fullName evidence="2">DUF3253 domain-containing protein</fullName>
    </submittedName>
</protein>
<evidence type="ECO:0000313" key="3">
    <source>
        <dbReference type="Proteomes" id="UP000477543"/>
    </source>
</evidence>
<dbReference type="Proteomes" id="UP000477543">
    <property type="component" value="Unassembled WGS sequence"/>
</dbReference>
<comment type="caution">
    <text evidence="2">The sequence shown here is derived from an EMBL/GenBank/DDBJ whole genome shotgun (WGS) entry which is preliminary data.</text>
</comment>
<dbReference type="RefSeq" id="WP_161448725.1">
    <property type="nucleotide sequence ID" value="NZ_WYDN01000006.1"/>
</dbReference>
<accession>A0A6L9G2T0</accession>
<reference evidence="2 3" key="1">
    <citation type="submission" date="2020-01" db="EMBL/GenBank/DDBJ databases">
        <title>Glutamicibacter soli M275.</title>
        <authorList>
            <person name="Meng X."/>
        </authorList>
    </citation>
    <scope>NUCLEOTIDE SEQUENCE [LARGE SCALE GENOMIC DNA]</scope>
    <source>
        <strain evidence="2 3">M275</strain>
    </source>
</reference>
<dbReference type="EMBL" id="WYDN01000006">
    <property type="protein sequence ID" value="NAZ16071.1"/>
    <property type="molecule type" value="Genomic_DNA"/>
</dbReference>
<evidence type="ECO:0000313" key="2">
    <source>
        <dbReference type="EMBL" id="NAZ16071.1"/>
    </source>
</evidence>